<name>A0A0G1HR41_9BACT</name>
<feature type="transmembrane region" description="Helical" evidence="2">
    <location>
        <begin position="164"/>
        <end position="191"/>
    </location>
</feature>
<dbReference type="InterPro" id="IPR019734">
    <property type="entry name" value="TPR_rpt"/>
</dbReference>
<comment type="caution">
    <text evidence="3">The sequence shown here is derived from an EMBL/GenBank/DDBJ whole genome shotgun (WGS) entry which is preliminary data.</text>
</comment>
<feature type="transmembrane region" description="Helical" evidence="2">
    <location>
        <begin position="73"/>
        <end position="92"/>
    </location>
</feature>
<dbReference type="Gene3D" id="1.25.40.10">
    <property type="entry name" value="Tetratricopeptide repeat domain"/>
    <property type="match status" value="1"/>
</dbReference>
<dbReference type="PROSITE" id="PS50005">
    <property type="entry name" value="TPR"/>
    <property type="match status" value="1"/>
</dbReference>
<dbReference type="Proteomes" id="UP000034172">
    <property type="component" value="Unassembled WGS sequence"/>
</dbReference>
<feature type="transmembrane region" description="Helical" evidence="2">
    <location>
        <begin position="288"/>
        <end position="308"/>
    </location>
</feature>
<accession>A0A0G1HR41</accession>
<keyword evidence="2" id="KW-1133">Transmembrane helix</keyword>
<feature type="transmembrane region" description="Helical" evidence="2">
    <location>
        <begin position="200"/>
        <end position="220"/>
    </location>
</feature>
<evidence type="ECO:0000256" key="2">
    <source>
        <dbReference type="SAM" id="Phobius"/>
    </source>
</evidence>
<dbReference type="STRING" id="1618392.UW41_C0004G0022"/>
<organism evidence="3 4">
    <name type="scientific">Candidatus Collierbacteria bacterium GW2011_GWC2_44_18</name>
    <dbReference type="NCBI Taxonomy" id="1618392"/>
    <lineage>
        <taxon>Bacteria</taxon>
        <taxon>Candidatus Collieribacteriota</taxon>
    </lineage>
</organism>
<reference evidence="3 4" key="1">
    <citation type="journal article" date="2015" name="Nature">
        <title>rRNA introns, odd ribosomes, and small enigmatic genomes across a large radiation of phyla.</title>
        <authorList>
            <person name="Brown C.T."/>
            <person name="Hug L.A."/>
            <person name="Thomas B.C."/>
            <person name="Sharon I."/>
            <person name="Castelle C.J."/>
            <person name="Singh A."/>
            <person name="Wilkins M.J."/>
            <person name="Williams K.H."/>
            <person name="Banfield J.F."/>
        </authorList>
    </citation>
    <scope>NUCLEOTIDE SEQUENCE [LARGE SCALE GENOMIC DNA]</scope>
</reference>
<feature type="transmembrane region" description="Helical" evidence="2">
    <location>
        <begin position="123"/>
        <end position="144"/>
    </location>
</feature>
<protein>
    <submittedName>
        <fullName evidence="3">TPR domain protein</fullName>
    </submittedName>
</protein>
<keyword evidence="2" id="KW-0472">Membrane</keyword>
<keyword evidence="2" id="KW-0812">Transmembrane</keyword>
<feature type="transmembrane region" description="Helical" evidence="2">
    <location>
        <begin position="406"/>
        <end position="427"/>
    </location>
</feature>
<sequence>MRQILDKISTQILRYVPLILAFLVPLFFLPITTDFFNFNKLYLVSFLASLSLIAWCVRSLTRGKLTFTTSPSLLPLVILTLANIISSVWLSPTKHVSLFGQTAIITALSIIFITSTSSQKNRALINSIIFGLISSATILSLFTLLQRFNLLSKFVPSDLLSNKFFNLTGGILPALAFTLPILISTIGYLIVTKSWLTKSLLFASAIFMIIASLINLTLLLPQSGQPVIVLLPYRASWSIAIDTFKNWQTALLGFGPENYFTVFTRLRPSYLNLDNTLWNLRFVESGSFLLTLISTTGLIGTLAFLFSFSRPIILSIKHRSTNLDNPSFIFMILALFSTLISFVFIPIGIVSLVIGFVSLIAITIEFKLLNLKDVRDLNLSISAKSEPENIYHDISDDRRFSPTAFVLPWIMTLSSILLLSLYWFYAIPAYTASVSTRQAGVMVKTNSTGAYLKAVNAAQLDPFNSNYPLSLSQFYKALALSLLSKKDATAEEKKNATDYMQRAIDAGRLAATLNPYNANSHENLADIYQSFIGSADGAENFAVAHLNQAIILDPTNPRLHLQFGILFFNLGDTEQALRLVSKAIELKQNWDIPYYNMSAIYKFKKEYPLALQYLKAGQQYTSTTSEDYPKIQEEIKSLEKLIPPTNTESTPSANIR</sequence>
<dbReference type="SUPFAM" id="SSF48452">
    <property type="entry name" value="TPR-like"/>
    <property type="match status" value="1"/>
</dbReference>
<dbReference type="EMBL" id="LCIE01000004">
    <property type="protein sequence ID" value="KKT49601.1"/>
    <property type="molecule type" value="Genomic_DNA"/>
</dbReference>
<feature type="transmembrane region" description="Helical" evidence="2">
    <location>
        <begin position="12"/>
        <end position="29"/>
    </location>
</feature>
<dbReference type="InterPro" id="IPR011990">
    <property type="entry name" value="TPR-like_helical_dom_sf"/>
</dbReference>
<feature type="repeat" description="TPR" evidence="1">
    <location>
        <begin position="557"/>
        <end position="590"/>
    </location>
</feature>
<dbReference type="AlphaFoldDB" id="A0A0G1HR41"/>
<proteinExistence type="predicted"/>
<gene>
    <name evidence="3" type="ORF">UW41_C0004G0022</name>
</gene>
<evidence type="ECO:0000256" key="1">
    <source>
        <dbReference type="PROSITE-ProRule" id="PRU00339"/>
    </source>
</evidence>
<evidence type="ECO:0000313" key="3">
    <source>
        <dbReference type="EMBL" id="KKT49601.1"/>
    </source>
</evidence>
<keyword evidence="1" id="KW-0802">TPR repeat</keyword>
<feature type="transmembrane region" description="Helical" evidence="2">
    <location>
        <begin position="41"/>
        <end position="61"/>
    </location>
</feature>
<feature type="transmembrane region" description="Helical" evidence="2">
    <location>
        <begin position="98"/>
        <end position="116"/>
    </location>
</feature>
<evidence type="ECO:0000313" key="4">
    <source>
        <dbReference type="Proteomes" id="UP000034172"/>
    </source>
</evidence>
<feature type="transmembrane region" description="Helical" evidence="2">
    <location>
        <begin position="329"/>
        <end position="362"/>
    </location>
</feature>